<dbReference type="PATRIC" id="fig|55802.8.peg.1602"/>
<dbReference type="InterPro" id="IPR011009">
    <property type="entry name" value="Kinase-like_dom_sf"/>
</dbReference>
<evidence type="ECO:0000259" key="4">
    <source>
        <dbReference type="PROSITE" id="PS50011"/>
    </source>
</evidence>
<feature type="transmembrane region" description="Helical" evidence="3">
    <location>
        <begin position="21"/>
        <end position="43"/>
    </location>
</feature>
<dbReference type="PANTHER" id="PTHR24348">
    <property type="entry name" value="SERINE/THREONINE-PROTEIN KINASE UNC-51-RELATED"/>
    <property type="match status" value="1"/>
</dbReference>
<evidence type="ECO:0000256" key="2">
    <source>
        <dbReference type="ARBA" id="ARBA00022840"/>
    </source>
</evidence>
<name>A0A0S1XCP0_THEBA</name>
<dbReference type="PANTHER" id="PTHR24348:SF71">
    <property type="entry name" value="PROTEIN KINASE DOMAIN-CONTAINING PROTEIN"/>
    <property type="match status" value="1"/>
</dbReference>
<organism evidence="5 6">
    <name type="scientific">Thermococcus barophilus</name>
    <dbReference type="NCBI Taxonomy" id="55802"/>
    <lineage>
        <taxon>Archaea</taxon>
        <taxon>Methanobacteriati</taxon>
        <taxon>Methanobacteriota</taxon>
        <taxon>Thermococci</taxon>
        <taxon>Thermococcales</taxon>
        <taxon>Thermococcaceae</taxon>
        <taxon>Thermococcus</taxon>
    </lineage>
</organism>
<accession>A0A0S1XCP0</accession>
<dbReference type="InterPro" id="IPR000719">
    <property type="entry name" value="Prot_kinase_dom"/>
</dbReference>
<dbReference type="GO" id="GO:0004674">
    <property type="term" value="F:protein serine/threonine kinase activity"/>
    <property type="evidence" value="ECO:0007669"/>
    <property type="project" value="UniProtKB-KW"/>
</dbReference>
<dbReference type="Pfam" id="PF00069">
    <property type="entry name" value="Pkinase"/>
    <property type="match status" value="1"/>
</dbReference>
<keyword evidence="1" id="KW-0547">Nucleotide-binding</keyword>
<gene>
    <name evidence="5" type="ORF">TBCH5v1_1622</name>
</gene>
<feature type="domain" description="Protein kinase" evidence="4">
    <location>
        <begin position="204"/>
        <end position="451"/>
    </location>
</feature>
<dbReference type="Gene3D" id="1.10.510.10">
    <property type="entry name" value="Transferase(Phosphotransferase) domain 1"/>
    <property type="match status" value="1"/>
</dbReference>
<keyword evidence="5" id="KW-0808">Transferase</keyword>
<dbReference type="CDD" id="cd14014">
    <property type="entry name" value="STKc_PknB_like"/>
    <property type="match status" value="1"/>
</dbReference>
<dbReference type="Gene3D" id="3.30.200.20">
    <property type="entry name" value="Phosphorylase Kinase, domain 1"/>
    <property type="match status" value="1"/>
</dbReference>
<dbReference type="EMBL" id="CP013050">
    <property type="protein sequence ID" value="ALM75535.1"/>
    <property type="molecule type" value="Genomic_DNA"/>
</dbReference>
<dbReference type="InterPro" id="IPR045269">
    <property type="entry name" value="Atg1-like"/>
</dbReference>
<keyword evidence="3" id="KW-1133">Transmembrane helix</keyword>
<dbReference type="PROSITE" id="PS00108">
    <property type="entry name" value="PROTEIN_KINASE_ST"/>
    <property type="match status" value="1"/>
</dbReference>
<evidence type="ECO:0000313" key="5">
    <source>
        <dbReference type="EMBL" id="ALM75535.1"/>
    </source>
</evidence>
<protein>
    <submittedName>
        <fullName evidence="5">Serine/threonine protein kinase</fullName>
    </submittedName>
</protein>
<reference evidence="5 6" key="1">
    <citation type="journal article" date="2016" name="Genome Announc.">
        <title>Complete genome sequence of the hyperthermophilic and piezophilic archaeon Thermococcus barophilus Ch5, capable of growth at the expense of hydrogenogenesis from carbon monoxide and formate.</title>
        <authorList>
            <person name="Oger P."/>
            <person name="Sokolova T.G."/>
            <person name="Kozhevnikova D.A."/>
            <person name="Taranov E.A."/>
            <person name="Vannier P."/>
            <person name="Lee H.S."/>
            <person name="Kwon K.K."/>
            <person name="Kang S.G."/>
            <person name="Lee J.H."/>
            <person name="Bonch-Osmolovskaya E.A."/>
            <person name="Lebedinsky A.V."/>
        </authorList>
    </citation>
    <scope>NUCLEOTIDE SEQUENCE [LARGE SCALE GENOMIC DNA]</scope>
    <source>
        <strain evidence="6">Ch5</strain>
    </source>
</reference>
<keyword evidence="2" id="KW-0067">ATP-binding</keyword>
<dbReference type="RefSeq" id="WP_056934138.1">
    <property type="nucleotide sequence ID" value="NZ_CP013050.1"/>
</dbReference>
<dbReference type="SUPFAM" id="SSF56112">
    <property type="entry name" value="Protein kinase-like (PK-like)"/>
    <property type="match status" value="1"/>
</dbReference>
<evidence type="ECO:0000256" key="3">
    <source>
        <dbReference type="SAM" id="Phobius"/>
    </source>
</evidence>
<keyword evidence="3" id="KW-0812">Transmembrane</keyword>
<dbReference type="PROSITE" id="PS50011">
    <property type="entry name" value="PROTEIN_KINASE_DOM"/>
    <property type="match status" value="1"/>
</dbReference>
<keyword evidence="3" id="KW-0472">Membrane</keyword>
<sequence length="546" mass="62799">MPRRKHDLMEDFIRRLFISIFLIYLMKDFGVLISLFIFLPLIVELLKELESKPMPEHIPAPQPAPPDLPQPKPGEILRKGFIIELPKELYLNTESRIKIGFRNLSKRNFRVEINLEGLGKYGDVSPSKLYFTLMREETKYDFIRFIPKRTGKVKAEIKIKSGIFLVRVPIEFEVLEPVKEGVGAVVSEEKEYLTSNLQALFERYEEVKPIGEGGFARVYKAKKNGRIVALKIPYHLTEQAGKVFLKEVMIWSQLKHRNIVELYDANIVPVPYIEMEYCESSLAKLEKPLHWEKAAKLIFNVAEGLKYAHGKGIIHRDLKPSNILLKNGTPKISDWGLSKVVTESRSTTTSFTPLYAAPEQISRRFGSTDERTDIWQLGVLMYELVTGRAPFDGEDFVEIASKVTMEEPVKPSRINPEAKPLEPIIMRCLAKRKEERYSSVRELQRDLAELLGGKYREELRKSVDFSRSSYYAGQLFLLYLKLGDAKEAYKYALDLQQYAKGKVSEELGELVEQLKIRLEEGVEIPQELVEKAEILVHKIGLGFMEV</sequence>
<dbReference type="SMART" id="SM00220">
    <property type="entry name" value="S_TKc"/>
    <property type="match status" value="1"/>
</dbReference>
<proteinExistence type="predicted"/>
<dbReference type="GeneID" id="26136862"/>
<dbReference type="GO" id="GO:0005737">
    <property type="term" value="C:cytoplasm"/>
    <property type="evidence" value="ECO:0007669"/>
    <property type="project" value="TreeGrafter"/>
</dbReference>
<dbReference type="Proteomes" id="UP000066042">
    <property type="component" value="Chromosome"/>
</dbReference>
<dbReference type="GO" id="GO:0005524">
    <property type="term" value="F:ATP binding"/>
    <property type="evidence" value="ECO:0007669"/>
    <property type="project" value="UniProtKB-KW"/>
</dbReference>
<dbReference type="PROSITE" id="PS00107">
    <property type="entry name" value="PROTEIN_KINASE_ATP"/>
    <property type="match status" value="1"/>
</dbReference>
<dbReference type="AlphaFoldDB" id="A0A0S1XCP0"/>
<evidence type="ECO:0000256" key="1">
    <source>
        <dbReference type="ARBA" id="ARBA00022741"/>
    </source>
</evidence>
<keyword evidence="5" id="KW-0418">Kinase</keyword>
<dbReference type="InterPro" id="IPR008271">
    <property type="entry name" value="Ser/Thr_kinase_AS"/>
</dbReference>
<dbReference type="InterPro" id="IPR017441">
    <property type="entry name" value="Protein_kinase_ATP_BS"/>
</dbReference>
<dbReference type="STRING" id="55802.TBCH5v1_1622"/>
<evidence type="ECO:0000313" key="6">
    <source>
        <dbReference type="Proteomes" id="UP000066042"/>
    </source>
</evidence>
<keyword evidence="5" id="KW-0723">Serine/threonine-protein kinase</keyword>